<proteinExistence type="predicted"/>
<dbReference type="Proteomes" id="UP000321204">
    <property type="component" value="Chromosome"/>
</dbReference>
<accession>A0A5B8UKT9</accession>
<dbReference type="KEGG" id="fgg:FSB75_12290"/>
<gene>
    <name evidence="2" type="ORF">FSB75_12290</name>
</gene>
<keyword evidence="3" id="KW-1185">Reference proteome</keyword>
<dbReference type="AlphaFoldDB" id="A0A5B8UKT9"/>
<evidence type="ECO:0000259" key="1">
    <source>
        <dbReference type="Pfam" id="PF18723"/>
    </source>
</evidence>
<evidence type="ECO:0000313" key="2">
    <source>
        <dbReference type="EMBL" id="QEC56640.1"/>
    </source>
</evidence>
<reference evidence="2 3" key="1">
    <citation type="journal article" date="2015" name="Int. J. Syst. Evol. Microbiol.">
        <title>Flavisolibacter ginsenosidimutans sp. nov., with ginsenoside-converting activity isolated from soil used for cultivating ginseng.</title>
        <authorList>
            <person name="Zhao Y."/>
            <person name="Liu Q."/>
            <person name="Kang M.S."/>
            <person name="Jin F."/>
            <person name="Yu H."/>
            <person name="Im W.T."/>
        </authorList>
    </citation>
    <scope>NUCLEOTIDE SEQUENCE [LARGE SCALE GENOMIC DNA]</scope>
    <source>
        <strain evidence="2 3">Gsoil 636</strain>
    </source>
</reference>
<name>A0A5B8UKT9_9BACT</name>
<dbReference type="RefSeq" id="WP_146787771.1">
    <property type="nucleotide sequence ID" value="NZ_BAABIO010000003.1"/>
</dbReference>
<feature type="domain" description="5-hmdU DNA kinase helical" evidence="1">
    <location>
        <begin position="15"/>
        <end position="291"/>
    </location>
</feature>
<evidence type="ECO:0000313" key="3">
    <source>
        <dbReference type="Proteomes" id="UP000321204"/>
    </source>
</evidence>
<dbReference type="OrthoDB" id="3333864at2"/>
<dbReference type="InterPro" id="IPR040684">
    <property type="entry name" value="HMUDK_hel"/>
</dbReference>
<organism evidence="2 3">
    <name type="scientific">Flavisolibacter ginsenosidimutans</name>
    <dbReference type="NCBI Taxonomy" id="661481"/>
    <lineage>
        <taxon>Bacteria</taxon>
        <taxon>Pseudomonadati</taxon>
        <taxon>Bacteroidota</taxon>
        <taxon>Chitinophagia</taxon>
        <taxon>Chitinophagales</taxon>
        <taxon>Chitinophagaceae</taxon>
        <taxon>Flavisolibacter</taxon>
    </lineage>
</organism>
<protein>
    <recommendedName>
        <fullName evidence="1">5-hmdU DNA kinase helical domain-containing protein</fullName>
    </recommendedName>
</protein>
<dbReference type="Pfam" id="PF18723">
    <property type="entry name" value="HMUDK_hel"/>
    <property type="match status" value="1"/>
</dbReference>
<dbReference type="EMBL" id="CP042433">
    <property type="protein sequence ID" value="QEC56640.1"/>
    <property type="molecule type" value="Genomic_DNA"/>
</dbReference>
<sequence>MSSHFKRLSPPKKSQVYDTYWNFAVERNNVFIRRLTNFQGPWTDDLVIRSYRFTNTFRASDRVSQYLINLQYRADQSPEEIFFKTLLFKIFNKIETYNYLERALGTINFARFSEEQFDSLLSYRMASGHTIYSPAYIMPSAGNVFGFKLKHSNHLALLTRLMKDKIYLRIANAESLEAVYEILLGCPSFGSFLAFQYTIDLNYSDLINFSEMDFVVAGPGAKNGILKCFDSLGDFSYEDVIRFMAENQEKECERLGLQSPTLWGRRLQLIDCQNIFCEVDKYLRVTHPQLSVKSGKTRIKQKFHAPKEPIPFFFPLKWGINSKIEIECQERENVNIFS</sequence>